<dbReference type="PROSITE" id="PS00455">
    <property type="entry name" value="AMP_BINDING"/>
    <property type="match status" value="1"/>
</dbReference>
<dbReference type="Pfam" id="PF00501">
    <property type="entry name" value="AMP-binding"/>
    <property type="match status" value="1"/>
</dbReference>
<dbReference type="GO" id="GO:0047527">
    <property type="term" value="F:2,3-dihydroxybenzoate-serine ligase activity"/>
    <property type="evidence" value="ECO:0007669"/>
    <property type="project" value="TreeGrafter"/>
</dbReference>
<organism evidence="2 3">
    <name type="scientific">Duganella violaceipulchra</name>
    <dbReference type="NCBI Taxonomy" id="2849652"/>
    <lineage>
        <taxon>Bacteria</taxon>
        <taxon>Pseudomonadati</taxon>
        <taxon>Pseudomonadota</taxon>
        <taxon>Betaproteobacteria</taxon>
        <taxon>Burkholderiales</taxon>
        <taxon>Oxalobacteraceae</taxon>
        <taxon>Telluria group</taxon>
        <taxon>Duganella</taxon>
    </lineage>
</organism>
<feature type="domain" description="AMP-dependent synthetase/ligase" evidence="1">
    <location>
        <begin position="10"/>
        <end position="222"/>
    </location>
</feature>
<accession>A0AA41HE83</accession>
<dbReference type="Proteomes" id="UP001155901">
    <property type="component" value="Unassembled WGS sequence"/>
</dbReference>
<dbReference type="PANTHER" id="PTHR45527">
    <property type="entry name" value="NONRIBOSOMAL PEPTIDE SYNTHETASE"/>
    <property type="match status" value="1"/>
</dbReference>
<dbReference type="GO" id="GO:0043041">
    <property type="term" value="P:amino acid activation for nonribosomal peptide biosynthetic process"/>
    <property type="evidence" value="ECO:0007669"/>
    <property type="project" value="TreeGrafter"/>
</dbReference>
<gene>
    <name evidence="2" type="ORF">KVP70_33130</name>
</gene>
<comment type="caution">
    <text evidence="2">The sequence shown here is derived from an EMBL/GenBank/DDBJ whole genome shotgun (WGS) entry which is preliminary data.</text>
</comment>
<feature type="non-terminal residue" evidence="2">
    <location>
        <position position="1"/>
    </location>
</feature>
<dbReference type="GO" id="GO:0031177">
    <property type="term" value="F:phosphopantetheine binding"/>
    <property type="evidence" value="ECO:0007669"/>
    <property type="project" value="TreeGrafter"/>
</dbReference>
<dbReference type="InterPro" id="IPR000873">
    <property type="entry name" value="AMP-dep_synth/lig_dom"/>
</dbReference>
<sequence length="225" mass="24235">NPDPALLGLTARHLAYVIYTSGSTGMPKGVMVAHQSVVNFLRTMHEEPGITQSDTILAVTTLSFDIAGLELWLPLIVGAKIVVASRAQVLDSVRLRKIISRSAITIMQATPATWKMLLDDDWHGASNLKVLCGGEALTTEVSTRLSKIVSSVWNLYGPTETTIWSSLRRVQAGTLTSYAIESIGRPIANTQLYILDAHLQPVPVGVTGEIYIGGAGVARGYLNRP</sequence>
<dbReference type="GO" id="GO:0005829">
    <property type="term" value="C:cytosol"/>
    <property type="evidence" value="ECO:0007669"/>
    <property type="project" value="TreeGrafter"/>
</dbReference>
<dbReference type="GO" id="GO:0009366">
    <property type="term" value="C:enterobactin synthetase complex"/>
    <property type="evidence" value="ECO:0007669"/>
    <property type="project" value="TreeGrafter"/>
</dbReference>
<dbReference type="PANTHER" id="PTHR45527:SF1">
    <property type="entry name" value="FATTY ACID SYNTHASE"/>
    <property type="match status" value="1"/>
</dbReference>
<evidence type="ECO:0000259" key="1">
    <source>
        <dbReference type="Pfam" id="PF00501"/>
    </source>
</evidence>
<name>A0AA41HE83_9BURK</name>
<dbReference type="InterPro" id="IPR020845">
    <property type="entry name" value="AMP-binding_CS"/>
</dbReference>
<reference evidence="2" key="1">
    <citation type="submission" date="2021-07" db="EMBL/GenBank/DDBJ databases">
        <title>Characterization of violacein-producing bacteria and related species.</title>
        <authorList>
            <person name="Wilson H.S."/>
            <person name="De Leon M.E."/>
        </authorList>
    </citation>
    <scope>NUCLEOTIDE SEQUENCE</scope>
    <source>
        <strain evidence="2">HSC-15S17</strain>
    </source>
</reference>
<dbReference type="AlphaFoldDB" id="A0AA41HE83"/>
<protein>
    <submittedName>
        <fullName evidence="2">AMP-binding protein</fullName>
    </submittedName>
</protein>
<evidence type="ECO:0000313" key="2">
    <source>
        <dbReference type="EMBL" id="MBV6325754.1"/>
    </source>
</evidence>
<evidence type="ECO:0000313" key="3">
    <source>
        <dbReference type="Proteomes" id="UP001155901"/>
    </source>
</evidence>
<proteinExistence type="predicted"/>
<dbReference type="GO" id="GO:0009239">
    <property type="term" value="P:enterobactin biosynthetic process"/>
    <property type="evidence" value="ECO:0007669"/>
    <property type="project" value="TreeGrafter"/>
</dbReference>
<dbReference type="RefSeq" id="WP_217946694.1">
    <property type="nucleotide sequence ID" value="NZ_JAHTGR010000096.1"/>
</dbReference>
<feature type="non-terminal residue" evidence="2">
    <location>
        <position position="225"/>
    </location>
</feature>
<dbReference type="EMBL" id="JAHTGR010000096">
    <property type="protein sequence ID" value="MBV6325754.1"/>
    <property type="molecule type" value="Genomic_DNA"/>
</dbReference>